<sequence length="279" mass="32782">MLILLEYKSRKDRDFERQRVIKTFKKGVLQMCLKVFNEFKNLNKHKKYTLPKVVMRRKAIVDQLFSTIQPDLSRKDRHSSSTEGFPHKFHLWNGTRRNAISTIKIASAMFSPSNSRGKTPDLVLPEHMREVLDESKRSHKKLFKDFTGAISTQKSPHASVSRNPLIKRIIKIDHRTKKSKNRISEIGKPLFANDEDRTRAGSGSLYTMKRLKKVNSAHTSKMYSDFQESSNNTHLQRIRTKLETQPKFTKIFHRYMKRDVSKKEEEQRHATRQRMGIIT</sequence>
<dbReference type="Proteomes" id="UP001295684">
    <property type="component" value="Unassembled WGS sequence"/>
</dbReference>
<feature type="region of interest" description="Disordered" evidence="1">
    <location>
        <begin position="259"/>
        <end position="279"/>
    </location>
</feature>
<keyword evidence="3" id="KW-1185">Reference proteome</keyword>
<gene>
    <name evidence="2" type="ORF">ECRASSUSDP1_LOCUS25496</name>
</gene>
<feature type="compositionally biased region" description="Basic and acidic residues" evidence="1">
    <location>
        <begin position="259"/>
        <end position="269"/>
    </location>
</feature>
<proteinExistence type="predicted"/>
<dbReference type="AlphaFoldDB" id="A0AAD2D7Q3"/>
<evidence type="ECO:0000313" key="3">
    <source>
        <dbReference type="Proteomes" id="UP001295684"/>
    </source>
</evidence>
<organism evidence="2 3">
    <name type="scientific">Euplotes crassus</name>
    <dbReference type="NCBI Taxonomy" id="5936"/>
    <lineage>
        <taxon>Eukaryota</taxon>
        <taxon>Sar</taxon>
        <taxon>Alveolata</taxon>
        <taxon>Ciliophora</taxon>
        <taxon>Intramacronucleata</taxon>
        <taxon>Spirotrichea</taxon>
        <taxon>Hypotrichia</taxon>
        <taxon>Euplotida</taxon>
        <taxon>Euplotidae</taxon>
        <taxon>Moneuplotes</taxon>
    </lineage>
</organism>
<accession>A0AAD2D7Q3</accession>
<name>A0AAD2D7Q3_EUPCR</name>
<comment type="caution">
    <text evidence="2">The sequence shown here is derived from an EMBL/GenBank/DDBJ whole genome shotgun (WGS) entry which is preliminary data.</text>
</comment>
<protein>
    <submittedName>
        <fullName evidence="2">Uncharacterized protein</fullName>
    </submittedName>
</protein>
<evidence type="ECO:0000313" key="2">
    <source>
        <dbReference type="EMBL" id="CAI2383977.1"/>
    </source>
</evidence>
<evidence type="ECO:0000256" key="1">
    <source>
        <dbReference type="SAM" id="MobiDB-lite"/>
    </source>
</evidence>
<reference evidence="2" key="1">
    <citation type="submission" date="2023-07" db="EMBL/GenBank/DDBJ databases">
        <authorList>
            <consortium name="AG Swart"/>
            <person name="Singh M."/>
            <person name="Singh A."/>
            <person name="Seah K."/>
            <person name="Emmerich C."/>
        </authorList>
    </citation>
    <scope>NUCLEOTIDE SEQUENCE</scope>
    <source>
        <strain evidence="2">DP1</strain>
    </source>
</reference>
<dbReference type="EMBL" id="CAMPGE010026282">
    <property type="protein sequence ID" value="CAI2383977.1"/>
    <property type="molecule type" value="Genomic_DNA"/>
</dbReference>